<gene>
    <name evidence="2" type="ORF">OEA41_002798</name>
</gene>
<name>A0AAD9Z3G9_9LECA</name>
<feature type="region of interest" description="Disordered" evidence="1">
    <location>
        <begin position="1"/>
        <end position="107"/>
    </location>
</feature>
<sequence length="430" mass="46983">MYNAGGANAGHFPPPSHQQLPRQQQQQQQFYPNPYPQSAAPFPSYVQPQGSQGSANQGPRQQYLSNQKQGNGGTPLMPPPSTVPDDPFKKPHLPPQRTSEPQSQSMQNGRLLFPSIAFFNLRLNVSGNIAQDADVFLHSSAPSPPFNPRYNQQKPASTAPTSSNITNTAPGEATRHPASSSDQPTSSMTAPALPAASTGQLTTPPESPSQAQVPSAQANNISPQEQERVDALLNVNNLLLQEVQILQKAGLKAPAQATLSSPQAKPEGTTTTPTSTDPAEATNQIPSTSTTPTPTTPATATPTAPSSNNPIQNQKKFVEYMGRLKTNIYYLVAINDQGKQKTRPPYPTHLEPPPAWLAEGLKDEDKERFEALKEGYAKLRELWPDWRPQPRQPPQQAQHQQQNQQQQAQLQQAQQQQMQQQTQQQLLQPS</sequence>
<organism evidence="2 3">
    <name type="scientific">Lepraria neglecta</name>
    <dbReference type="NCBI Taxonomy" id="209136"/>
    <lineage>
        <taxon>Eukaryota</taxon>
        <taxon>Fungi</taxon>
        <taxon>Dikarya</taxon>
        <taxon>Ascomycota</taxon>
        <taxon>Pezizomycotina</taxon>
        <taxon>Lecanoromycetes</taxon>
        <taxon>OSLEUM clade</taxon>
        <taxon>Lecanoromycetidae</taxon>
        <taxon>Lecanorales</taxon>
        <taxon>Lecanorineae</taxon>
        <taxon>Stereocaulaceae</taxon>
        <taxon>Lepraria</taxon>
    </lineage>
</organism>
<evidence type="ECO:0000313" key="3">
    <source>
        <dbReference type="Proteomes" id="UP001276659"/>
    </source>
</evidence>
<reference evidence="2" key="1">
    <citation type="submission" date="2022-11" db="EMBL/GenBank/DDBJ databases">
        <title>Chromosomal genome sequence assembly and mating type (MAT) locus characterization of the leprose asexual lichenized fungus Lepraria neglecta (Nyl.) Erichsen.</title>
        <authorList>
            <person name="Allen J.L."/>
            <person name="Pfeffer B."/>
        </authorList>
    </citation>
    <scope>NUCLEOTIDE SEQUENCE</scope>
    <source>
        <strain evidence="2">Allen 5258</strain>
    </source>
</reference>
<evidence type="ECO:0000256" key="1">
    <source>
        <dbReference type="SAM" id="MobiDB-lite"/>
    </source>
</evidence>
<feature type="compositionally biased region" description="Polar residues" evidence="1">
    <location>
        <begin position="177"/>
        <end position="189"/>
    </location>
</feature>
<feature type="region of interest" description="Disordered" evidence="1">
    <location>
        <begin position="381"/>
        <end position="430"/>
    </location>
</feature>
<feature type="compositionally biased region" description="Polar residues" evidence="1">
    <location>
        <begin position="96"/>
        <end position="107"/>
    </location>
</feature>
<feature type="compositionally biased region" description="Low complexity" evidence="1">
    <location>
        <begin position="17"/>
        <end position="32"/>
    </location>
</feature>
<feature type="compositionally biased region" description="Pro residues" evidence="1">
    <location>
        <begin position="344"/>
        <end position="355"/>
    </location>
</feature>
<feature type="region of interest" description="Disordered" evidence="1">
    <location>
        <begin position="339"/>
        <end position="362"/>
    </location>
</feature>
<evidence type="ECO:0000313" key="2">
    <source>
        <dbReference type="EMBL" id="KAK3170716.1"/>
    </source>
</evidence>
<feature type="compositionally biased region" description="Low complexity" evidence="1">
    <location>
        <begin position="394"/>
        <end position="430"/>
    </location>
</feature>
<keyword evidence="3" id="KW-1185">Reference proteome</keyword>
<accession>A0AAD9Z3G9</accession>
<dbReference type="EMBL" id="JASNWA010000008">
    <property type="protein sequence ID" value="KAK3170716.1"/>
    <property type="molecule type" value="Genomic_DNA"/>
</dbReference>
<feature type="region of interest" description="Disordered" evidence="1">
    <location>
        <begin position="144"/>
        <end position="224"/>
    </location>
</feature>
<feature type="compositionally biased region" description="Polar residues" evidence="1">
    <location>
        <begin position="46"/>
        <end position="69"/>
    </location>
</feature>
<comment type="caution">
    <text evidence="2">The sequence shown here is derived from an EMBL/GenBank/DDBJ whole genome shotgun (WGS) entry which is preliminary data.</text>
</comment>
<dbReference type="Proteomes" id="UP001276659">
    <property type="component" value="Unassembled WGS sequence"/>
</dbReference>
<protein>
    <submittedName>
        <fullName evidence="2">Uncharacterized protein</fullName>
    </submittedName>
</protein>
<feature type="region of interest" description="Disordered" evidence="1">
    <location>
        <begin position="257"/>
        <end position="312"/>
    </location>
</feature>
<feature type="compositionally biased region" description="Polar residues" evidence="1">
    <location>
        <begin position="149"/>
        <end position="169"/>
    </location>
</feature>
<feature type="compositionally biased region" description="Low complexity" evidence="1">
    <location>
        <begin position="269"/>
        <end position="307"/>
    </location>
</feature>
<dbReference type="AlphaFoldDB" id="A0AAD9Z3G9"/>
<proteinExistence type="predicted"/>
<feature type="compositionally biased region" description="Polar residues" evidence="1">
    <location>
        <begin position="197"/>
        <end position="224"/>
    </location>
</feature>